<gene>
    <name evidence="11" type="ORF">M917_2761</name>
</gene>
<proteinExistence type="inferred from homology"/>
<dbReference type="AlphaFoldDB" id="U4T817"/>
<dbReference type="PATRIC" id="fig|1354303.4.peg.2719"/>
<dbReference type="InterPro" id="IPR051083">
    <property type="entry name" value="GrpII_Intron_Splice-Mob/Def"/>
</dbReference>
<evidence type="ECO:0000256" key="4">
    <source>
        <dbReference type="ARBA" id="ARBA00022723"/>
    </source>
</evidence>
<keyword evidence="2 11" id="KW-0808">Transferase</keyword>
<evidence type="ECO:0000256" key="1">
    <source>
        <dbReference type="ARBA" id="ARBA00012493"/>
    </source>
</evidence>
<dbReference type="PRINTS" id="PR00866">
    <property type="entry name" value="RNADNAPOLMS"/>
</dbReference>
<dbReference type="InterPro" id="IPR000123">
    <property type="entry name" value="Reverse_transcriptase_msDNA"/>
</dbReference>
<dbReference type="PANTHER" id="PTHR34047">
    <property type="entry name" value="NUCLEAR INTRON MATURASE 1, MITOCHONDRIAL-RELATED"/>
    <property type="match status" value="1"/>
</dbReference>
<comment type="caution">
    <text evidence="11">The sequence shown here is derived from an EMBL/GenBank/DDBJ whole genome shotgun (WGS) entry which is preliminary data.</text>
</comment>
<dbReference type="GO" id="GO:0003723">
    <property type="term" value="F:RNA binding"/>
    <property type="evidence" value="ECO:0007669"/>
    <property type="project" value="InterPro"/>
</dbReference>
<keyword evidence="5" id="KW-0460">Magnesium</keyword>
<dbReference type="PANTHER" id="PTHR34047:SF7">
    <property type="entry name" value="RNA-DIRECTED DNA POLYMERASE"/>
    <property type="match status" value="1"/>
</dbReference>
<protein>
    <recommendedName>
        <fullName evidence="1">RNA-directed DNA polymerase</fullName>
        <ecNumber evidence="1">2.7.7.49</ecNumber>
    </recommendedName>
</protein>
<dbReference type="SUPFAM" id="SSF56672">
    <property type="entry name" value="DNA/RNA polymerases"/>
    <property type="match status" value="1"/>
</dbReference>
<evidence type="ECO:0000256" key="8">
    <source>
        <dbReference type="ARBA" id="ARBA00034120"/>
    </source>
</evidence>
<dbReference type="EC" id="2.7.7.49" evidence="1"/>
<evidence type="ECO:0000256" key="3">
    <source>
        <dbReference type="ARBA" id="ARBA00022695"/>
    </source>
</evidence>
<keyword evidence="3 11" id="KW-0548">Nucleotidyltransferase</keyword>
<comment type="similarity">
    <text evidence="8">Belongs to the bacterial reverse transcriptase family.</text>
</comment>
<dbReference type="InterPro" id="IPR000477">
    <property type="entry name" value="RT_dom"/>
</dbReference>
<accession>U4T817</accession>
<evidence type="ECO:0000256" key="9">
    <source>
        <dbReference type="ARBA" id="ARBA00048173"/>
    </source>
</evidence>
<dbReference type="EMBL" id="AUSW01000035">
    <property type="protein sequence ID" value="ERL54613.1"/>
    <property type="molecule type" value="Genomic_DNA"/>
</dbReference>
<evidence type="ECO:0000259" key="10">
    <source>
        <dbReference type="PROSITE" id="PS50878"/>
    </source>
</evidence>
<dbReference type="eggNOG" id="COG3344">
    <property type="taxonomic scope" value="Bacteria"/>
</dbReference>
<dbReference type="PROSITE" id="PS50878">
    <property type="entry name" value="RT_POL"/>
    <property type="match status" value="1"/>
</dbReference>
<dbReference type="InterPro" id="IPR043502">
    <property type="entry name" value="DNA/RNA_pol_sf"/>
</dbReference>
<sequence length="485" mass="54875">MSTVNSQQTDYISPAQTMTPAERQWQQLWQDIEEAGGRYQYIQQQMLQHGFIVERKPIDNMTAKERERYKKSLKKEAAEEKSLKKQAWQAYKAQHIVYLGRHIYWSDDTSMDKWDVKDASNRLIENKLPLISKHTQLAEAVNLTVPQLKGLCYQRDVATNIPYTHFTINKRNGTPRHIWSPIPRLKFVQRWILENILNNLMTHGAAHGFVRGKSIVTNAAVHSNSALLIKLDVKDFFPSVHWRRVKGVFRHAGYPEKIAILLALLCTESPRQVVQQNGTTYYVALSDRALPQGAPTSPALTNIVCLNLDRRLTGLADKVGLRYSRYADDLTFSLPVSSTSAENNVQANVQANVQPADHNQLIGQLLGSVQKILREEGFTLNNDKTRVIRTGNQHNVTGMVINGEGVPRVPRHIKRMLRAALHNLASGQPLREDETLETLSGYASWIASAEQELGQNYLAKIDTLREQAKVVETKSSAESTSLLNE</sequence>
<dbReference type="Proteomes" id="UP000016761">
    <property type="component" value="Unassembled WGS sequence"/>
</dbReference>
<evidence type="ECO:0000313" key="12">
    <source>
        <dbReference type="Proteomes" id="UP000016761"/>
    </source>
</evidence>
<dbReference type="Pfam" id="PF00078">
    <property type="entry name" value="RVT_1"/>
    <property type="match status" value="1"/>
</dbReference>
<dbReference type="GO" id="GO:0003964">
    <property type="term" value="F:RNA-directed DNA polymerase activity"/>
    <property type="evidence" value="ECO:0007669"/>
    <property type="project" value="UniProtKB-KW"/>
</dbReference>
<keyword evidence="4" id="KW-0479">Metal-binding</keyword>
<feature type="domain" description="Reverse transcriptase" evidence="10">
    <location>
        <begin position="149"/>
        <end position="401"/>
    </location>
</feature>
<keyword evidence="6 11" id="KW-0695">RNA-directed DNA polymerase</keyword>
<dbReference type="CDD" id="cd03487">
    <property type="entry name" value="RT_Bac_retron_II"/>
    <property type="match status" value="1"/>
</dbReference>
<keyword evidence="12" id="KW-1185">Reference proteome</keyword>
<keyword evidence="7" id="KW-0051">Antiviral defense</keyword>
<evidence type="ECO:0000313" key="11">
    <source>
        <dbReference type="EMBL" id="ERL54613.1"/>
    </source>
</evidence>
<dbReference type="GO" id="GO:0051607">
    <property type="term" value="P:defense response to virus"/>
    <property type="evidence" value="ECO:0007669"/>
    <property type="project" value="UniProtKB-KW"/>
</dbReference>
<evidence type="ECO:0000256" key="5">
    <source>
        <dbReference type="ARBA" id="ARBA00022842"/>
    </source>
</evidence>
<name>U4T817_9GAMM</name>
<evidence type="ECO:0000256" key="2">
    <source>
        <dbReference type="ARBA" id="ARBA00022679"/>
    </source>
</evidence>
<dbReference type="GO" id="GO:0046872">
    <property type="term" value="F:metal ion binding"/>
    <property type="evidence" value="ECO:0007669"/>
    <property type="project" value="UniProtKB-KW"/>
</dbReference>
<comment type="catalytic activity">
    <reaction evidence="9">
        <text>DNA(n) + a 2'-deoxyribonucleoside 5'-triphosphate = DNA(n+1) + diphosphate</text>
        <dbReference type="Rhea" id="RHEA:22508"/>
        <dbReference type="Rhea" id="RHEA-COMP:17339"/>
        <dbReference type="Rhea" id="RHEA-COMP:17340"/>
        <dbReference type="ChEBI" id="CHEBI:33019"/>
        <dbReference type="ChEBI" id="CHEBI:61560"/>
        <dbReference type="ChEBI" id="CHEBI:173112"/>
        <dbReference type="EC" id="2.7.7.49"/>
    </reaction>
</comment>
<reference evidence="11 12" key="1">
    <citation type="journal article" date="2013" name="Genome Announc.">
        <title>Draft Genome Sequence of Psychrobacter aquaticus Strain CMS 56T, Isolated from a Cyanobacterial Mat Sample Collected from Water Bodies in the McMurdo Dry Valley Region of Antarctica.</title>
        <authorList>
            <person name="Reddy G.S."/>
            <person name="Ara S."/>
            <person name="Singh A."/>
            <person name="Kumar Pinnaka A."/>
            <person name="Shivaji S."/>
        </authorList>
    </citation>
    <scope>NUCLEOTIDE SEQUENCE [LARGE SCALE GENOMIC DNA]</scope>
    <source>
        <strain evidence="11 12">CMS 56</strain>
    </source>
</reference>
<dbReference type="RefSeq" id="WP_021815372.1">
    <property type="nucleotide sequence ID" value="NZ_AUSW01000035.1"/>
</dbReference>
<organism evidence="11 12">
    <name type="scientific">Psychrobacter aquaticus CMS 56</name>
    <dbReference type="NCBI Taxonomy" id="1354303"/>
    <lineage>
        <taxon>Bacteria</taxon>
        <taxon>Pseudomonadati</taxon>
        <taxon>Pseudomonadota</taxon>
        <taxon>Gammaproteobacteria</taxon>
        <taxon>Moraxellales</taxon>
        <taxon>Moraxellaceae</taxon>
        <taxon>Psychrobacter</taxon>
    </lineage>
</organism>
<dbReference type="STRING" id="1354303.M917_2761"/>
<evidence type="ECO:0000256" key="6">
    <source>
        <dbReference type="ARBA" id="ARBA00022918"/>
    </source>
</evidence>
<evidence type="ECO:0000256" key="7">
    <source>
        <dbReference type="ARBA" id="ARBA00023118"/>
    </source>
</evidence>
<dbReference type="OrthoDB" id="7055795at2"/>